<protein>
    <submittedName>
        <fullName evidence="8">YgdI/YgdR family lipoprotein</fullName>
    </submittedName>
</protein>
<evidence type="ECO:0000256" key="6">
    <source>
        <dbReference type="SAM" id="SignalP"/>
    </source>
</evidence>
<keyword evidence="2 6" id="KW-0732">Signal</keyword>
<reference evidence="8 9" key="1">
    <citation type="submission" date="2018-10" db="EMBL/GenBank/DDBJ databases">
        <title>Draft genome sequence for the type isolate of Erwinia psidii, agent causal of bacterial blight in guava (Psidium guajava) and wilt and die-back of Eucalyptus spp.</title>
        <authorList>
            <person name="Hermenegildo P.S."/>
            <person name="Santos S.A."/>
            <person name="Guimaraes L.M.S."/>
            <person name="Vidigal P.M.P."/>
            <person name="Pereira I.C."/>
            <person name="Badel J.L."/>
            <person name="Alfenas-Zerbini P."/>
            <person name="Ferreira M.A.S.V."/>
            <person name="Alfenas A.C."/>
        </authorList>
    </citation>
    <scope>NUCLEOTIDE SEQUENCE [LARGE SCALE GENOMIC DNA]</scope>
    <source>
        <strain evidence="8 9">IBSBF 435</strain>
    </source>
</reference>
<dbReference type="SUPFAM" id="SSF50182">
    <property type="entry name" value="Sm-like ribonucleoproteins"/>
    <property type="match status" value="1"/>
</dbReference>
<name>A0A3N6TR28_9GAMM</name>
<accession>A0A3N6TR28</accession>
<dbReference type="PROSITE" id="PS51257">
    <property type="entry name" value="PROKAR_LIPOPROTEIN"/>
    <property type="match status" value="1"/>
</dbReference>
<dbReference type="InterPro" id="IPR010305">
    <property type="entry name" value="YgdI/YgdR-like"/>
</dbReference>
<keyword evidence="9" id="KW-1185">Reference proteome</keyword>
<sequence length="74" mass="7880">MKSRLIIALITLAGTGLTGCADNHIMHMKNGNTVVVQGKPHTDKASGMVIYTDENGTQQAVSKADIKDISNLKN</sequence>
<organism evidence="8 9">
    <name type="scientific">Erwinia psidii</name>
    <dbReference type="NCBI Taxonomy" id="69224"/>
    <lineage>
        <taxon>Bacteria</taxon>
        <taxon>Pseudomonadati</taxon>
        <taxon>Pseudomonadota</taxon>
        <taxon>Gammaproteobacteria</taxon>
        <taxon>Enterobacterales</taxon>
        <taxon>Erwiniaceae</taxon>
        <taxon>Erwinia</taxon>
    </lineage>
</organism>
<feature type="chain" id="PRO_5018113335" evidence="6">
    <location>
        <begin position="22"/>
        <end position="74"/>
    </location>
</feature>
<dbReference type="Gene3D" id="2.30.30.100">
    <property type="match status" value="1"/>
</dbReference>
<evidence type="ECO:0000256" key="1">
    <source>
        <dbReference type="ARBA" id="ARBA00022475"/>
    </source>
</evidence>
<dbReference type="InterPro" id="IPR047807">
    <property type="entry name" value="YgdI/YgdR-like_SH3-like"/>
</dbReference>
<dbReference type="PANTHER" id="PTHR37011:SF2">
    <property type="entry name" value="LIPOPROTEIN"/>
    <property type="match status" value="1"/>
</dbReference>
<evidence type="ECO:0000259" key="7">
    <source>
        <dbReference type="Pfam" id="PF06004"/>
    </source>
</evidence>
<keyword evidence="5 8" id="KW-0449">Lipoprotein</keyword>
<keyword evidence="4" id="KW-0564">Palmitate</keyword>
<dbReference type="OrthoDB" id="6520455at2"/>
<evidence type="ECO:0000256" key="3">
    <source>
        <dbReference type="ARBA" id="ARBA00023136"/>
    </source>
</evidence>
<dbReference type="PANTHER" id="PTHR37011">
    <property type="entry name" value="POT FAMILY PEPTIDE TRANSPORT PROTEIN-RELATED"/>
    <property type="match status" value="1"/>
</dbReference>
<proteinExistence type="predicted"/>
<dbReference type="EMBL" id="RHHM01000010">
    <property type="protein sequence ID" value="RQM37702.1"/>
    <property type="molecule type" value="Genomic_DNA"/>
</dbReference>
<gene>
    <name evidence="8" type="ORF">EB241_14100</name>
</gene>
<feature type="domain" description="Lipoprotein YgdI/YgdR-like SH3-like" evidence="7">
    <location>
        <begin position="25"/>
        <end position="70"/>
    </location>
</feature>
<keyword evidence="1" id="KW-1003">Cell membrane</keyword>
<comment type="caution">
    <text evidence="8">The sequence shown here is derived from an EMBL/GenBank/DDBJ whole genome shotgun (WGS) entry which is preliminary data.</text>
</comment>
<feature type="signal peptide" evidence="6">
    <location>
        <begin position="1"/>
        <end position="21"/>
    </location>
</feature>
<evidence type="ECO:0000313" key="9">
    <source>
        <dbReference type="Proteomes" id="UP000279457"/>
    </source>
</evidence>
<dbReference type="Proteomes" id="UP000279457">
    <property type="component" value="Unassembled WGS sequence"/>
</dbReference>
<dbReference type="InterPro" id="IPR010920">
    <property type="entry name" value="LSM_dom_sf"/>
</dbReference>
<dbReference type="Pfam" id="PF06004">
    <property type="entry name" value="DUF903"/>
    <property type="match status" value="1"/>
</dbReference>
<evidence type="ECO:0000313" key="8">
    <source>
        <dbReference type="EMBL" id="RQM37702.1"/>
    </source>
</evidence>
<dbReference type="NCBIfam" id="NF033216">
    <property type="entry name" value="lipo_YgdI_YgdR"/>
    <property type="match status" value="1"/>
</dbReference>
<dbReference type="AlphaFoldDB" id="A0A3N6TR28"/>
<evidence type="ECO:0000256" key="4">
    <source>
        <dbReference type="ARBA" id="ARBA00023139"/>
    </source>
</evidence>
<keyword evidence="3" id="KW-0472">Membrane</keyword>
<evidence type="ECO:0000256" key="2">
    <source>
        <dbReference type="ARBA" id="ARBA00022729"/>
    </source>
</evidence>
<evidence type="ECO:0000256" key="5">
    <source>
        <dbReference type="ARBA" id="ARBA00023288"/>
    </source>
</evidence>